<evidence type="ECO:0000313" key="4">
    <source>
        <dbReference type="EMBL" id="RTG88014.1"/>
    </source>
</evidence>
<organism evidence="4 5">
    <name type="scientific">Schistosoma bovis</name>
    <name type="common">Blood fluke</name>
    <dbReference type="NCBI Taxonomy" id="6184"/>
    <lineage>
        <taxon>Eukaryota</taxon>
        <taxon>Metazoa</taxon>
        <taxon>Spiralia</taxon>
        <taxon>Lophotrochozoa</taxon>
        <taxon>Platyhelminthes</taxon>
        <taxon>Trematoda</taxon>
        <taxon>Digenea</taxon>
        <taxon>Strigeidida</taxon>
        <taxon>Schistosomatoidea</taxon>
        <taxon>Schistosomatidae</taxon>
        <taxon>Schistosoma</taxon>
    </lineage>
</organism>
<dbReference type="InterPro" id="IPR006145">
    <property type="entry name" value="PsdUridine_synth_RsuA/RluA"/>
</dbReference>
<evidence type="ECO:0000256" key="1">
    <source>
        <dbReference type="ARBA" id="ARBA00010876"/>
    </source>
</evidence>
<comment type="caution">
    <text evidence="4">The sequence shown here is derived from an EMBL/GenBank/DDBJ whole genome shotgun (WGS) entry which is preliminary data.</text>
</comment>
<dbReference type="CDD" id="cd02869">
    <property type="entry name" value="PseudoU_synth_RluA_like"/>
    <property type="match status" value="1"/>
</dbReference>
<dbReference type="GO" id="GO:0000455">
    <property type="term" value="P:enzyme-directed rRNA pseudouridine synthesis"/>
    <property type="evidence" value="ECO:0007669"/>
    <property type="project" value="TreeGrafter"/>
</dbReference>
<dbReference type="GO" id="GO:0009982">
    <property type="term" value="F:pseudouridine synthase activity"/>
    <property type="evidence" value="ECO:0007669"/>
    <property type="project" value="InterPro"/>
</dbReference>
<sequence length="352" mass="41323">MAISNIVSEVGVFLLRIYVLVVWNIIILYQILCRKRDCWIRINDLRVVHENQGFLVINKHPELLINCTTPWINCLTLQMQVSQFSGFLKHVLGYKNCRGDLKINIRRAFEKREVKKYYLAIVWGYVGSFCDSDLSSSFVKHESKLVHHIQMPIGSFRYIWPNTGRKQKIIVPITHPECHRPRESLTTVIVLDYGKLMGEPATHVLLIPKTGRRHQLRVHCAIGLGHPIAGDITYVRRPFDHPNIVYLNDVYTMHNVNLDYKLKHMMLHAYTMKINLQVNGKEKNDNVCANKRSYQLPEEKEYQFQTNNNPFFNLNDAYLWQKDEESEKMMMMTTGQRTTLHTLEEYILNNAY</sequence>
<keyword evidence="5" id="KW-1185">Reference proteome</keyword>
<dbReference type="GO" id="GO:0003723">
    <property type="term" value="F:RNA binding"/>
    <property type="evidence" value="ECO:0007669"/>
    <property type="project" value="InterPro"/>
</dbReference>
<dbReference type="STRING" id="6184.A0A430QK05"/>
<protein>
    <recommendedName>
        <fullName evidence="3">Pseudouridine synthase RsuA/RluA-like domain-containing protein</fullName>
    </recommendedName>
</protein>
<accession>A0A430QK05</accession>
<keyword evidence="2" id="KW-0472">Membrane</keyword>
<dbReference type="Proteomes" id="UP000290809">
    <property type="component" value="Unassembled WGS sequence"/>
</dbReference>
<evidence type="ECO:0000256" key="2">
    <source>
        <dbReference type="SAM" id="Phobius"/>
    </source>
</evidence>
<dbReference type="EMBL" id="QMKO01001621">
    <property type="protein sequence ID" value="RTG88014.1"/>
    <property type="molecule type" value="Genomic_DNA"/>
</dbReference>
<feature type="transmembrane region" description="Helical" evidence="2">
    <location>
        <begin position="12"/>
        <end position="32"/>
    </location>
</feature>
<proteinExistence type="inferred from homology"/>
<evidence type="ECO:0000313" key="5">
    <source>
        <dbReference type="Proteomes" id="UP000290809"/>
    </source>
</evidence>
<feature type="domain" description="Pseudouridine synthase RsuA/RluA-like" evidence="3">
    <location>
        <begin position="105"/>
        <end position="221"/>
    </location>
</feature>
<reference evidence="4 5" key="1">
    <citation type="journal article" date="2019" name="PLoS Pathog.">
        <title>Genome sequence of the bovine parasite Schistosoma bovis Tanzania.</title>
        <authorList>
            <person name="Oey H."/>
            <person name="Zakrzewski M."/>
            <person name="Gobert G."/>
            <person name="Gravermann K."/>
            <person name="Stoye J."/>
            <person name="Jones M."/>
            <person name="Mcmanus D."/>
            <person name="Krause L."/>
        </authorList>
    </citation>
    <scope>NUCLEOTIDE SEQUENCE [LARGE SCALE GENOMIC DNA]</scope>
    <source>
        <strain evidence="4 5">TAN1997</strain>
    </source>
</reference>
<dbReference type="AlphaFoldDB" id="A0A430QK05"/>
<name>A0A430QK05_SCHBO</name>
<dbReference type="SUPFAM" id="SSF55120">
    <property type="entry name" value="Pseudouridine synthase"/>
    <property type="match status" value="1"/>
</dbReference>
<gene>
    <name evidence="4" type="ORF">DC041_0005061</name>
</gene>
<comment type="similarity">
    <text evidence="1">Belongs to the pseudouridine synthase RluA family.</text>
</comment>
<dbReference type="PANTHER" id="PTHR21600:SF87">
    <property type="entry name" value="RNA PSEUDOURIDYLATE SYNTHASE DOMAIN-CONTAINING PROTEIN 1"/>
    <property type="match status" value="1"/>
</dbReference>
<dbReference type="Pfam" id="PF00849">
    <property type="entry name" value="PseudoU_synth_2"/>
    <property type="match status" value="1"/>
</dbReference>
<keyword evidence="2" id="KW-0812">Transmembrane</keyword>
<dbReference type="InterPro" id="IPR020103">
    <property type="entry name" value="PsdUridine_synth_cat_dom_sf"/>
</dbReference>
<keyword evidence="2" id="KW-1133">Transmembrane helix</keyword>
<dbReference type="Gene3D" id="3.30.2350.10">
    <property type="entry name" value="Pseudouridine synthase"/>
    <property type="match status" value="1"/>
</dbReference>
<evidence type="ECO:0000259" key="3">
    <source>
        <dbReference type="Pfam" id="PF00849"/>
    </source>
</evidence>
<dbReference type="PANTHER" id="PTHR21600">
    <property type="entry name" value="MITOCHONDRIAL RNA PSEUDOURIDINE SYNTHASE"/>
    <property type="match status" value="1"/>
</dbReference>
<dbReference type="InterPro" id="IPR050188">
    <property type="entry name" value="RluA_PseudoU_synthase"/>
</dbReference>